<keyword evidence="6 8" id="KW-1133">Transmembrane helix</keyword>
<protein>
    <submittedName>
        <fullName evidence="10">Cation-translocating P-type ATPase</fullName>
    </submittedName>
</protein>
<dbReference type="NCBIfam" id="TIGR01494">
    <property type="entry name" value="ATPase_P-type"/>
    <property type="match status" value="2"/>
</dbReference>
<name>A0AAU7DTB9_9MICO</name>
<dbReference type="GO" id="GO:0019829">
    <property type="term" value="F:ATPase-coupled monoatomic cation transmembrane transporter activity"/>
    <property type="evidence" value="ECO:0007669"/>
    <property type="project" value="InterPro"/>
</dbReference>
<dbReference type="InterPro" id="IPR008250">
    <property type="entry name" value="ATPase_P-typ_transduc_dom_A_sf"/>
</dbReference>
<dbReference type="SUPFAM" id="SSF81653">
    <property type="entry name" value="Calcium ATPase, transduction domain A"/>
    <property type="match status" value="1"/>
</dbReference>
<evidence type="ECO:0000256" key="2">
    <source>
        <dbReference type="ARBA" id="ARBA00006024"/>
    </source>
</evidence>
<evidence type="ECO:0000256" key="1">
    <source>
        <dbReference type="ARBA" id="ARBA00004651"/>
    </source>
</evidence>
<dbReference type="GO" id="GO:0005524">
    <property type="term" value="F:ATP binding"/>
    <property type="evidence" value="ECO:0007669"/>
    <property type="project" value="UniProtKB-UniRule"/>
</dbReference>
<dbReference type="NCBIfam" id="TIGR01525">
    <property type="entry name" value="ATPase-IB_hvy"/>
    <property type="match status" value="1"/>
</dbReference>
<dbReference type="PANTHER" id="PTHR48085:SF5">
    <property type="entry name" value="CADMIUM_ZINC-TRANSPORTING ATPASE HMA4-RELATED"/>
    <property type="match status" value="1"/>
</dbReference>
<dbReference type="Gene3D" id="3.40.1110.10">
    <property type="entry name" value="Calcium-transporting ATPase, cytoplasmic domain N"/>
    <property type="match status" value="1"/>
</dbReference>
<keyword evidence="4 8" id="KW-0479">Metal-binding</keyword>
<evidence type="ECO:0000256" key="7">
    <source>
        <dbReference type="ARBA" id="ARBA00023136"/>
    </source>
</evidence>
<organism evidence="10">
    <name type="scientific">Jonesiaceae bacterium BS-20</name>
    <dbReference type="NCBI Taxonomy" id="3120821"/>
    <lineage>
        <taxon>Bacteria</taxon>
        <taxon>Bacillati</taxon>
        <taxon>Actinomycetota</taxon>
        <taxon>Actinomycetes</taxon>
        <taxon>Micrococcales</taxon>
        <taxon>Jonesiaceae</taxon>
    </lineage>
</organism>
<dbReference type="GO" id="GO:0046872">
    <property type="term" value="F:metal ion binding"/>
    <property type="evidence" value="ECO:0007669"/>
    <property type="project" value="UniProtKB-KW"/>
</dbReference>
<keyword evidence="5" id="KW-1278">Translocase</keyword>
<dbReference type="InterPro" id="IPR023214">
    <property type="entry name" value="HAD_sf"/>
</dbReference>
<comment type="similarity">
    <text evidence="2 8">Belongs to the cation transport ATPase (P-type) (TC 3.A.3) family. Type IB subfamily.</text>
</comment>
<dbReference type="SUPFAM" id="SSF81665">
    <property type="entry name" value="Calcium ATPase, transmembrane domain M"/>
    <property type="match status" value="1"/>
</dbReference>
<dbReference type="InterPro" id="IPR023298">
    <property type="entry name" value="ATPase_P-typ_TM_dom_sf"/>
</dbReference>
<proteinExistence type="inferred from homology"/>
<feature type="transmembrane region" description="Helical" evidence="8">
    <location>
        <begin position="613"/>
        <end position="630"/>
    </location>
</feature>
<evidence type="ECO:0000256" key="5">
    <source>
        <dbReference type="ARBA" id="ARBA00022967"/>
    </source>
</evidence>
<dbReference type="PRINTS" id="PR00119">
    <property type="entry name" value="CATATPASE"/>
</dbReference>
<dbReference type="InterPro" id="IPR018303">
    <property type="entry name" value="ATPase_P-typ_P_site"/>
</dbReference>
<dbReference type="SFLD" id="SFLDG00002">
    <property type="entry name" value="C1.7:_P-type_atpase_like"/>
    <property type="match status" value="1"/>
</dbReference>
<dbReference type="AlphaFoldDB" id="A0AAU7DTB9"/>
<dbReference type="InterPro" id="IPR036412">
    <property type="entry name" value="HAD-like_sf"/>
</dbReference>
<evidence type="ECO:0000256" key="3">
    <source>
        <dbReference type="ARBA" id="ARBA00022692"/>
    </source>
</evidence>
<dbReference type="Gene3D" id="2.70.150.10">
    <property type="entry name" value="Calcium-transporting ATPase, cytoplasmic transduction domain A"/>
    <property type="match status" value="1"/>
</dbReference>
<evidence type="ECO:0000259" key="9">
    <source>
        <dbReference type="Pfam" id="PF00122"/>
    </source>
</evidence>
<dbReference type="InterPro" id="IPR001757">
    <property type="entry name" value="P_typ_ATPase"/>
</dbReference>
<keyword evidence="8" id="KW-0067">ATP-binding</keyword>
<evidence type="ECO:0000256" key="4">
    <source>
        <dbReference type="ARBA" id="ARBA00022723"/>
    </source>
</evidence>
<feature type="transmembrane region" description="Helical" evidence="8">
    <location>
        <begin position="7"/>
        <end position="26"/>
    </location>
</feature>
<dbReference type="Pfam" id="PF00702">
    <property type="entry name" value="Hydrolase"/>
    <property type="match status" value="1"/>
</dbReference>
<dbReference type="PANTHER" id="PTHR48085">
    <property type="entry name" value="CADMIUM/ZINC-TRANSPORTING ATPASE HMA2-RELATED"/>
    <property type="match status" value="1"/>
</dbReference>
<comment type="subcellular location">
    <subcellularLocation>
        <location evidence="1">Cell membrane</location>
        <topology evidence="1">Multi-pass membrane protein</topology>
    </subcellularLocation>
</comment>
<evidence type="ECO:0000313" key="10">
    <source>
        <dbReference type="EMBL" id="XBH20920.1"/>
    </source>
</evidence>
<evidence type="ECO:0000256" key="8">
    <source>
        <dbReference type="RuleBase" id="RU362081"/>
    </source>
</evidence>
<dbReference type="SFLD" id="SFLDF00027">
    <property type="entry name" value="p-type_atpase"/>
    <property type="match status" value="1"/>
</dbReference>
<gene>
    <name evidence="10" type="ORF">V5R04_11925</name>
</gene>
<keyword evidence="3 8" id="KW-0812">Transmembrane</keyword>
<dbReference type="InterPro" id="IPR023299">
    <property type="entry name" value="ATPase_P-typ_cyto_dom_N"/>
</dbReference>
<feature type="transmembrane region" description="Helical" evidence="8">
    <location>
        <begin position="253"/>
        <end position="279"/>
    </location>
</feature>
<dbReference type="Gene3D" id="3.40.50.1000">
    <property type="entry name" value="HAD superfamily/HAD-like"/>
    <property type="match status" value="1"/>
</dbReference>
<dbReference type="Pfam" id="PF00122">
    <property type="entry name" value="E1-E2_ATPase"/>
    <property type="match status" value="1"/>
</dbReference>
<dbReference type="EMBL" id="CP146203">
    <property type="protein sequence ID" value="XBH20920.1"/>
    <property type="molecule type" value="Genomic_DNA"/>
</dbReference>
<evidence type="ECO:0000256" key="6">
    <source>
        <dbReference type="ARBA" id="ARBA00022989"/>
    </source>
</evidence>
<accession>A0AAU7DTB9</accession>
<dbReference type="GO" id="GO:0016887">
    <property type="term" value="F:ATP hydrolysis activity"/>
    <property type="evidence" value="ECO:0007669"/>
    <property type="project" value="InterPro"/>
</dbReference>
<feature type="transmembrane region" description="Helical" evidence="8">
    <location>
        <begin position="64"/>
        <end position="91"/>
    </location>
</feature>
<keyword evidence="8" id="KW-1003">Cell membrane</keyword>
<sequence length="642" mass="67217">MTAKFKARVAAVSGVLLILAIIAYLANWQLGTDIALIAGSVIAGAPIARSAIAGLRYRQFSIDLLVTIAVVGALIIGAYVESAVVSFLFIFGQFLEARTMAKTRESVWDMLDQAPQTANMLVDGQEVEVSVDDIEVGNRLVMRTGDMVAVDGTVVQGQALINQATVTGEPVPVSVSAGDTVFSGTTLDNGFIEVTADKTGDDSTFAQIIELVEEAQESKTKTQRFLDKFANIYTPAIVVGSVLAYLFTRDVEFALTFLVIACPGALVISTPVSMVAGLGNAAKHGVLIKGGDAMEQLGKIKTVVFDKTGTLTQGRPEVVGFTVTAGFDREQVLELSRVLEQASEHPLGRTIVEYAQTELGSDPQYTLASDLDVSKGFGISAAITGPGGQDVQVAIGSKRMAQNLVAAPELVAAGGPVLTAGAVASQLDELTATYEANGNTVSVVVIDQQIAAVFAIADQIRPGAARALQDLRAAGATQLIMLSGDSQSAADHVAQQLGLDEAHGGLLPQDKAEFINRVKADTRVAMIGDGVNDAPALASADVGIAMGAGTDISLQTASVILMSSSFDQLVHAKHLARATTRNMRQNTIIALGTVFFLLLGVIFGTVFMSTGMLVHEASVMVVILNAIRLVRFAPKRRVGATA</sequence>
<dbReference type="InterPro" id="IPR051014">
    <property type="entry name" value="Cation_Transport_ATPase_IB"/>
</dbReference>
<feature type="transmembrane region" description="Helical" evidence="8">
    <location>
        <begin position="587"/>
        <end position="607"/>
    </location>
</feature>
<dbReference type="SUPFAM" id="SSF56784">
    <property type="entry name" value="HAD-like"/>
    <property type="match status" value="1"/>
</dbReference>
<dbReference type="CDD" id="cd02079">
    <property type="entry name" value="P-type_ATPase_HM"/>
    <property type="match status" value="1"/>
</dbReference>
<keyword evidence="8" id="KW-0547">Nucleotide-binding</keyword>
<dbReference type="PROSITE" id="PS01229">
    <property type="entry name" value="COF_2"/>
    <property type="match status" value="1"/>
</dbReference>
<feature type="transmembrane region" description="Helical" evidence="8">
    <location>
        <begin position="229"/>
        <end position="247"/>
    </location>
</feature>
<dbReference type="InterPro" id="IPR027256">
    <property type="entry name" value="P-typ_ATPase_IB"/>
</dbReference>
<keyword evidence="7 8" id="KW-0472">Membrane</keyword>
<dbReference type="SFLD" id="SFLDS00003">
    <property type="entry name" value="Haloacid_Dehalogenase"/>
    <property type="match status" value="1"/>
</dbReference>
<reference evidence="10" key="1">
    <citation type="submission" date="2024-02" db="EMBL/GenBank/DDBJ databases">
        <title>Tomenella chthoni gen. nov. sp. nov., a member of the family Jonesiaceae isolated from bat guano.</title>
        <authorList>
            <person name="Miller S.L."/>
            <person name="King J."/>
            <person name="Sankaranarayanan K."/>
            <person name="Lawson P.A."/>
        </authorList>
    </citation>
    <scope>NUCLEOTIDE SEQUENCE</scope>
    <source>
        <strain evidence="10">BS-20</strain>
    </source>
</reference>
<feature type="domain" description="P-type ATPase A" evidence="9">
    <location>
        <begin position="114"/>
        <end position="213"/>
    </location>
</feature>
<dbReference type="GO" id="GO:0005886">
    <property type="term" value="C:plasma membrane"/>
    <property type="evidence" value="ECO:0007669"/>
    <property type="project" value="UniProtKB-SubCell"/>
</dbReference>
<dbReference type="PROSITE" id="PS00154">
    <property type="entry name" value="ATPASE_E1_E2"/>
    <property type="match status" value="1"/>
</dbReference>
<dbReference type="InterPro" id="IPR059000">
    <property type="entry name" value="ATPase_P-type_domA"/>
</dbReference>
<dbReference type="InterPro" id="IPR044492">
    <property type="entry name" value="P_typ_ATPase_HD_dom"/>
</dbReference>